<dbReference type="InterPro" id="IPR009003">
    <property type="entry name" value="Peptidase_S1_PA"/>
</dbReference>
<protein>
    <submittedName>
        <fullName evidence="2">Periplasmic serine protease</fullName>
    </submittedName>
</protein>
<dbReference type="Gene3D" id="2.30.42.10">
    <property type="match status" value="1"/>
</dbReference>
<evidence type="ECO:0000256" key="1">
    <source>
        <dbReference type="ARBA" id="ARBA00022801"/>
    </source>
</evidence>
<dbReference type="Gene3D" id="2.40.10.10">
    <property type="entry name" value="Trypsin-like serine proteases"/>
    <property type="match status" value="2"/>
</dbReference>
<reference evidence="2" key="1">
    <citation type="journal article" date="2017" name="Science">
        <title>Giant viruses with an expanded complement of translation system components.</title>
        <authorList>
            <person name="Schulz F."/>
            <person name="Yutin N."/>
            <person name="Ivanova N.N."/>
            <person name="Ortega D.R."/>
            <person name="Lee T.K."/>
            <person name="Vierheilig J."/>
            <person name="Daims H."/>
            <person name="Horn M."/>
            <person name="Wagner M."/>
            <person name="Jensen G.J."/>
            <person name="Kyrpides N.C."/>
            <person name="Koonin E.V."/>
            <person name="Woyke T."/>
        </authorList>
    </citation>
    <scope>NUCLEOTIDE SEQUENCE</scope>
    <source>
        <strain evidence="2">CTV1</strain>
    </source>
</reference>
<evidence type="ECO:0000313" key="2">
    <source>
        <dbReference type="EMBL" id="ARF08918.1"/>
    </source>
</evidence>
<gene>
    <name evidence="2" type="ORF">Catovirus_1_968</name>
</gene>
<sequence length="417" mass="48245">MNNIVIIYSFSKIPDLFMPNRTKIKQVYGTAFFINTSGSLLTCYDNVKYSVYVSVLIDGITYNADIVSICPEKNLALLNINKYKSNPLPMGDPNIYHETLTLYGYSSETKTIDCFSFRPMVINSHFFALSSSYLKKGGPVVDCTGRVVGINVGSTNVDNINKYKIIKISHFICLVNEFTRKKIIQCPKLYFKFNVVDNDYLFVQNIFDFSPFYKIGLRSGHKIIKFNNMNINKNNINDIIDTMNVNDNIYIEYIDNNNKIKKKVNLNNNYQLPLKYINFPFENIVYEVIGGLIFTELSINHLQKISRINFINQTEKNILEKFKKTKNRQKSVLFISFVYEPNKFTINPGTVINSINSKNVNTINDLKQEFCCNEIHTIETTNKIINIDLKKCYLIDIELSTTHNYDISSIYKNKTFL</sequence>
<dbReference type="SUPFAM" id="SSF50494">
    <property type="entry name" value="Trypsin-like serine proteases"/>
    <property type="match status" value="1"/>
</dbReference>
<keyword evidence="2" id="KW-0645">Protease</keyword>
<dbReference type="InterPro" id="IPR001940">
    <property type="entry name" value="Peptidase_S1C"/>
</dbReference>
<dbReference type="EMBL" id="KY684083">
    <property type="protein sequence ID" value="ARF08918.1"/>
    <property type="molecule type" value="Genomic_DNA"/>
</dbReference>
<dbReference type="PRINTS" id="PR00834">
    <property type="entry name" value="PROTEASES2C"/>
</dbReference>
<name>A0A1V0SB88_9VIRU</name>
<keyword evidence="1" id="KW-0378">Hydrolase</keyword>
<organism evidence="2">
    <name type="scientific">Catovirus CTV1</name>
    <dbReference type="NCBI Taxonomy" id="1977631"/>
    <lineage>
        <taxon>Viruses</taxon>
        <taxon>Varidnaviria</taxon>
        <taxon>Bamfordvirae</taxon>
        <taxon>Nucleocytoviricota</taxon>
        <taxon>Megaviricetes</taxon>
        <taxon>Imitervirales</taxon>
        <taxon>Mimiviridae</taxon>
        <taxon>Klosneuvirinae</taxon>
        <taxon>Catovirus</taxon>
    </lineage>
</organism>
<dbReference type="InterPro" id="IPR036034">
    <property type="entry name" value="PDZ_sf"/>
</dbReference>
<proteinExistence type="predicted"/>
<dbReference type="GO" id="GO:0004252">
    <property type="term" value="F:serine-type endopeptidase activity"/>
    <property type="evidence" value="ECO:0007669"/>
    <property type="project" value="InterPro"/>
</dbReference>
<dbReference type="Gene3D" id="3.20.190.20">
    <property type="match status" value="1"/>
</dbReference>
<dbReference type="Pfam" id="PF13365">
    <property type="entry name" value="Trypsin_2"/>
    <property type="match status" value="1"/>
</dbReference>
<dbReference type="GO" id="GO:0006508">
    <property type="term" value="P:proteolysis"/>
    <property type="evidence" value="ECO:0007669"/>
    <property type="project" value="UniProtKB-KW"/>
</dbReference>
<dbReference type="InterPro" id="IPR046449">
    <property type="entry name" value="DEGP_PDZ_sf"/>
</dbReference>
<dbReference type="InterPro" id="IPR043504">
    <property type="entry name" value="Peptidase_S1_PA_chymotrypsin"/>
</dbReference>
<accession>A0A1V0SB88</accession>
<dbReference type="SUPFAM" id="SSF50156">
    <property type="entry name" value="PDZ domain-like"/>
    <property type="match status" value="1"/>
</dbReference>